<dbReference type="GO" id="GO:0016987">
    <property type="term" value="F:sigma factor activity"/>
    <property type="evidence" value="ECO:0007669"/>
    <property type="project" value="UniProtKB-KW"/>
</dbReference>
<dbReference type="CDD" id="cd06171">
    <property type="entry name" value="Sigma70_r4"/>
    <property type="match status" value="1"/>
</dbReference>
<sequence length="165" mass="19586">MKDEFIVMINEHRGILYKICNLYCDDEEDRKDLFQEMVLQLWKSYPGFRSQSSKSTWMYRIALNTSITRLRKEKREPSRRSLMDADFEIPDFNPGPDQHEELALLRNAIDQLNEIEKALVMLYLEEKSYEEISDITGITKTNVGVKLNRIKLKLEKIINKNCHVR</sequence>
<protein>
    <submittedName>
        <fullName evidence="7">RNA polymerase sigma-70 factor (ECF subfamily)</fullName>
    </submittedName>
</protein>
<dbReference type="InterPro" id="IPR007627">
    <property type="entry name" value="RNA_pol_sigma70_r2"/>
</dbReference>
<proteinExistence type="inferred from homology"/>
<dbReference type="Pfam" id="PF04542">
    <property type="entry name" value="Sigma70_r2"/>
    <property type="match status" value="1"/>
</dbReference>
<feature type="domain" description="RNA polymerase sigma factor 70 region 4 type 2" evidence="6">
    <location>
        <begin position="104"/>
        <end position="154"/>
    </location>
</feature>
<accession>A0A2T0U4F7</accession>
<organism evidence="7 8">
    <name type="scientific">Arcticibacter pallidicorallinus</name>
    <dbReference type="NCBI Taxonomy" id="1259464"/>
    <lineage>
        <taxon>Bacteria</taxon>
        <taxon>Pseudomonadati</taxon>
        <taxon>Bacteroidota</taxon>
        <taxon>Sphingobacteriia</taxon>
        <taxon>Sphingobacteriales</taxon>
        <taxon>Sphingobacteriaceae</taxon>
        <taxon>Arcticibacter</taxon>
    </lineage>
</organism>
<dbReference type="Gene3D" id="1.10.1740.10">
    <property type="match status" value="1"/>
</dbReference>
<dbReference type="NCBIfam" id="TIGR02937">
    <property type="entry name" value="sigma70-ECF"/>
    <property type="match status" value="1"/>
</dbReference>
<dbReference type="InterPro" id="IPR014284">
    <property type="entry name" value="RNA_pol_sigma-70_dom"/>
</dbReference>
<feature type="domain" description="RNA polymerase sigma-70 region 2" evidence="5">
    <location>
        <begin position="8"/>
        <end position="75"/>
    </location>
</feature>
<evidence type="ECO:0000259" key="6">
    <source>
        <dbReference type="Pfam" id="PF08281"/>
    </source>
</evidence>
<keyword evidence="3" id="KW-0731">Sigma factor</keyword>
<name>A0A2T0U4F7_9SPHI</name>
<keyword evidence="2" id="KW-0805">Transcription regulation</keyword>
<evidence type="ECO:0000256" key="1">
    <source>
        <dbReference type="ARBA" id="ARBA00010641"/>
    </source>
</evidence>
<evidence type="ECO:0000259" key="5">
    <source>
        <dbReference type="Pfam" id="PF04542"/>
    </source>
</evidence>
<dbReference type="InterPro" id="IPR013324">
    <property type="entry name" value="RNA_pol_sigma_r3/r4-like"/>
</dbReference>
<dbReference type="Gene3D" id="1.10.10.10">
    <property type="entry name" value="Winged helix-like DNA-binding domain superfamily/Winged helix DNA-binding domain"/>
    <property type="match status" value="1"/>
</dbReference>
<evidence type="ECO:0000256" key="4">
    <source>
        <dbReference type="ARBA" id="ARBA00023163"/>
    </source>
</evidence>
<dbReference type="RefSeq" id="WP_106293217.1">
    <property type="nucleotide sequence ID" value="NZ_PVTH01000005.1"/>
</dbReference>
<dbReference type="Pfam" id="PF08281">
    <property type="entry name" value="Sigma70_r4_2"/>
    <property type="match status" value="1"/>
</dbReference>
<evidence type="ECO:0000256" key="2">
    <source>
        <dbReference type="ARBA" id="ARBA00023015"/>
    </source>
</evidence>
<comment type="similarity">
    <text evidence="1">Belongs to the sigma-70 factor family. ECF subfamily.</text>
</comment>
<dbReference type="GO" id="GO:0003677">
    <property type="term" value="F:DNA binding"/>
    <property type="evidence" value="ECO:0007669"/>
    <property type="project" value="InterPro"/>
</dbReference>
<keyword evidence="4" id="KW-0804">Transcription</keyword>
<dbReference type="SUPFAM" id="SSF88659">
    <property type="entry name" value="Sigma3 and sigma4 domains of RNA polymerase sigma factors"/>
    <property type="match status" value="1"/>
</dbReference>
<evidence type="ECO:0000256" key="3">
    <source>
        <dbReference type="ARBA" id="ARBA00023082"/>
    </source>
</evidence>
<evidence type="ECO:0000313" key="7">
    <source>
        <dbReference type="EMBL" id="PRY52815.1"/>
    </source>
</evidence>
<dbReference type="PANTHER" id="PTHR43133">
    <property type="entry name" value="RNA POLYMERASE ECF-TYPE SIGMA FACTO"/>
    <property type="match status" value="1"/>
</dbReference>
<gene>
    <name evidence="7" type="ORF">B0I27_105284</name>
</gene>
<dbReference type="InterPro" id="IPR036388">
    <property type="entry name" value="WH-like_DNA-bd_sf"/>
</dbReference>
<dbReference type="InterPro" id="IPR013325">
    <property type="entry name" value="RNA_pol_sigma_r2"/>
</dbReference>
<dbReference type="InterPro" id="IPR013249">
    <property type="entry name" value="RNA_pol_sigma70_r4_t2"/>
</dbReference>
<dbReference type="Proteomes" id="UP000238034">
    <property type="component" value="Unassembled WGS sequence"/>
</dbReference>
<dbReference type="AlphaFoldDB" id="A0A2T0U4F7"/>
<keyword evidence="8" id="KW-1185">Reference proteome</keyword>
<dbReference type="GO" id="GO:0006352">
    <property type="term" value="P:DNA-templated transcription initiation"/>
    <property type="evidence" value="ECO:0007669"/>
    <property type="project" value="InterPro"/>
</dbReference>
<dbReference type="SUPFAM" id="SSF88946">
    <property type="entry name" value="Sigma2 domain of RNA polymerase sigma factors"/>
    <property type="match status" value="1"/>
</dbReference>
<dbReference type="EMBL" id="PVTH01000005">
    <property type="protein sequence ID" value="PRY52815.1"/>
    <property type="molecule type" value="Genomic_DNA"/>
</dbReference>
<dbReference type="InterPro" id="IPR039425">
    <property type="entry name" value="RNA_pol_sigma-70-like"/>
</dbReference>
<dbReference type="PANTHER" id="PTHR43133:SF45">
    <property type="entry name" value="RNA POLYMERASE ECF-TYPE SIGMA FACTOR"/>
    <property type="match status" value="1"/>
</dbReference>
<evidence type="ECO:0000313" key="8">
    <source>
        <dbReference type="Proteomes" id="UP000238034"/>
    </source>
</evidence>
<reference evidence="7 8" key="1">
    <citation type="submission" date="2018-03" db="EMBL/GenBank/DDBJ databases">
        <title>Genomic Encyclopedia of Type Strains, Phase III (KMG-III): the genomes of soil and plant-associated and newly described type strains.</title>
        <authorList>
            <person name="Whitman W."/>
        </authorList>
    </citation>
    <scope>NUCLEOTIDE SEQUENCE [LARGE SCALE GENOMIC DNA]</scope>
    <source>
        <strain evidence="7 8">CGMCC 1.9313</strain>
    </source>
</reference>
<dbReference type="OrthoDB" id="9780326at2"/>
<comment type="caution">
    <text evidence="7">The sequence shown here is derived from an EMBL/GenBank/DDBJ whole genome shotgun (WGS) entry which is preliminary data.</text>
</comment>